<evidence type="ECO:0000256" key="3">
    <source>
        <dbReference type="PROSITE-ProRule" id="PRU00221"/>
    </source>
</evidence>
<organism evidence="5 6">
    <name type="scientific">Geodia barretti</name>
    <name type="common">Barrett's horny sponge</name>
    <dbReference type="NCBI Taxonomy" id="519541"/>
    <lineage>
        <taxon>Eukaryota</taxon>
        <taxon>Metazoa</taxon>
        <taxon>Porifera</taxon>
        <taxon>Demospongiae</taxon>
        <taxon>Heteroscleromorpha</taxon>
        <taxon>Tetractinellida</taxon>
        <taxon>Astrophorina</taxon>
        <taxon>Geodiidae</taxon>
        <taxon>Geodia</taxon>
    </lineage>
</organism>
<keyword evidence="1 3" id="KW-0853">WD repeat</keyword>
<dbReference type="InterPro" id="IPR050630">
    <property type="entry name" value="WD_repeat_EMAP"/>
</dbReference>
<reference evidence="5" key="1">
    <citation type="submission" date="2023-03" db="EMBL/GenBank/DDBJ databases">
        <authorList>
            <person name="Steffen K."/>
            <person name="Cardenas P."/>
        </authorList>
    </citation>
    <scope>NUCLEOTIDE SEQUENCE</scope>
</reference>
<dbReference type="PROSITE" id="PS50082">
    <property type="entry name" value="WD_REPEATS_2"/>
    <property type="match status" value="1"/>
</dbReference>
<dbReference type="InterPro" id="IPR001680">
    <property type="entry name" value="WD40_rpt"/>
</dbReference>
<evidence type="ECO:0000256" key="2">
    <source>
        <dbReference type="ARBA" id="ARBA00022737"/>
    </source>
</evidence>
<feature type="domain" description="WD repeat-containing protein 54 beta-propeller" evidence="4">
    <location>
        <begin position="13"/>
        <end position="325"/>
    </location>
</feature>
<dbReference type="Pfam" id="PF21031">
    <property type="entry name" value="WDR54"/>
    <property type="match status" value="1"/>
</dbReference>
<dbReference type="AlphaFoldDB" id="A0AA35WHK4"/>
<dbReference type="GO" id="GO:0031514">
    <property type="term" value="C:motile cilium"/>
    <property type="evidence" value="ECO:0007669"/>
    <property type="project" value="TreeGrafter"/>
</dbReference>
<comment type="caution">
    <text evidence="5">The sequence shown here is derived from an EMBL/GenBank/DDBJ whole genome shotgun (WGS) entry which is preliminary data.</text>
</comment>
<dbReference type="PANTHER" id="PTHR13720">
    <property type="entry name" value="WD-40 REPEAT PROTEIN"/>
    <property type="match status" value="1"/>
</dbReference>
<name>A0AA35WHK4_GEOBA</name>
<dbReference type="EMBL" id="CASHTH010001321">
    <property type="protein sequence ID" value="CAI8013992.1"/>
    <property type="molecule type" value="Genomic_DNA"/>
</dbReference>
<evidence type="ECO:0000259" key="4">
    <source>
        <dbReference type="Pfam" id="PF21031"/>
    </source>
</evidence>
<keyword evidence="2" id="KW-0677">Repeat</keyword>
<evidence type="ECO:0000313" key="5">
    <source>
        <dbReference type="EMBL" id="CAI8013992.1"/>
    </source>
</evidence>
<dbReference type="InterPro" id="IPR036322">
    <property type="entry name" value="WD40_repeat_dom_sf"/>
</dbReference>
<feature type="repeat" description="WD" evidence="3">
    <location>
        <begin position="250"/>
        <end position="291"/>
    </location>
</feature>
<gene>
    <name evidence="5" type="ORF">GBAR_LOCUS8802</name>
</gene>
<dbReference type="Gene3D" id="2.130.10.10">
    <property type="entry name" value="YVTN repeat-like/Quinoprotein amine dehydrogenase"/>
    <property type="match status" value="1"/>
</dbReference>
<dbReference type="Proteomes" id="UP001174909">
    <property type="component" value="Unassembled WGS sequence"/>
</dbReference>
<dbReference type="InterPro" id="IPR049546">
    <property type="entry name" value="WDR54_beta_prop"/>
</dbReference>
<sequence length="347" mass="37211">MMSVGLSYGEDGSVKMAESASLVHGNLAVLQGLEEGGLAYGLVSRNVAAITYASSTGAIASESVGFPGSQEDVSSRTLTGMEWCRLKSSRVVLVLTSYRGFRISNWNGQEVAYENIFETGRGAYEQRFARGIATVDNVVCVGTSEGNITVLYVPPTGCDVVFSRHLQGHSAPITALCPCTLNQVASSDESGMIIVWSNPVISAESRFVINEPGSFPCQCLCHWRGILVAGFSSGTIRLYNTETGRKTAEIAAHGRSVTALDTAQDSGLLLSVSEDCTASVWRLTEETSPKVTHLCRLSVGDHLLCGGRFCDPLGDTLALAAFDSRAVLTYRRQLQLPHRQPPDHPQT</sequence>
<keyword evidence="6" id="KW-1185">Reference proteome</keyword>
<evidence type="ECO:0000313" key="6">
    <source>
        <dbReference type="Proteomes" id="UP001174909"/>
    </source>
</evidence>
<dbReference type="SUPFAM" id="SSF50978">
    <property type="entry name" value="WD40 repeat-like"/>
    <property type="match status" value="1"/>
</dbReference>
<proteinExistence type="predicted"/>
<accession>A0AA35WHK4</accession>
<dbReference type="InterPro" id="IPR015943">
    <property type="entry name" value="WD40/YVTN_repeat-like_dom_sf"/>
</dbReference>
<protein>
    <submittedName>
        <fullName evidence="5">WD repeat-containing protein 54</fullName>
    </submittedName>
</protein>
<dbReference type="PANTHER" id="PTHR13720:SF40">
    <property type="entry name" value="WD REPEAT-CONTAINING PROTEIN 54"/>
    <property type="match status" value="1"/>
</dbReference>
<evidence type="ECO:0000256" key="1">
    <source>
        <dbReference type="ARBA" id="ARBA00022574"/>
    </source>
</evidence>
<dbReference type="SMART" id="SM00320">
    <property type="entry name" value="WD40"/>
    <property type="match status" value="3"/>
</dbReference>